<dbReference type="EMBL" id="CADILG010000026">
    <property type="protein sequence ID" value="CAB3885383.1"/>
    <property type="molecule type" value="Genomic_DNA"/>
</dbReference>
<keyword evidence="6" id="KW-1185">Reference proteome</keyword>
<dbReference type="Pfam" id="PF01645">
    <property type="entry name" value="Glu_synthase"/>
    <property type="match status" value="1"/>
</dbReference>
<dbReference type="GO" id="GO:0006537">
    <property type="term" value="P:glutamate biosynthetic process"/>
    <property type="evidence" value="ECO:0007669"/>
    <property type="project" value="InterPro"/>
</dbReference>
<evidence type="ECO:0000256" key="3">
    <source>
        <dbReference type="SAM" id="Phobius"/>
    </source>
</evidence>
<evidence type="ECO:0000256" key="1">
    <source>
        <dbReference type="ARBA" id="ARBA00009716"/>
    </source>
</evidence>
<reference evidence="5 6" key="1">
    <citation type="submission" date="2020-04" db="EMBL/GenBank/DDBJ databases">
        <authorList>
            <person name="De Canck E."/>
        </authorList>
    </citation>
    <scope>NUCLEOTIDE SEQUENCE [LARGE SCALE GENOMIC DNA]</scope>
    <source>
        <strain evidence="5 6">LMG 26858</strain>
    </source>
</reference>
<feature type="transmembrane region" description="Helical" evidence="3">
    <location>
        <begin position="35"/>
        <end position="51"/>
    </location>
</feature>
<keyword evidence="3" id="KW-0472">Membrane</keyword>
<dbReference type="RefSeq" id="WP_175208259.1">
    <property type="nucleotide sequence ID" value="NZ_CADILG010000026.1"/>
</dbReference>
<dbReference type="FunFam" id="3.20.20.70:FF:000156">
    <property type="entry name" value="Glutamate synthase domain protein"/>
    <property type="match status" value="1"/>
</dbReference>
<evidence type="ECO:0000259" key="4">
    <source>
        <dbReference type="Pfam" id="PF01645"/>
    </source>
</evidence>
<gene>
    <name evidence="5" type="ORF">LMG26858_03450</name>
</gene>
<dbReference type="GO" id="GO:0015930">
    <property type="term" value="F:glutamate synthase activity"/>
    <property type="evidence" value="ECO:0007669"/>
    <property type="project" value="InterPro"/>
</dbReference>
<dbReference type="AlphaFoldDB" id="A0A6S7DSP1"/>
<dbReference type="PIRSF" id="PIRSF006429">
    <property type="entry name" value="GOGAT_lg_2"/>
    <property type="match status" value="1"/>
</dbReference>
<keyword evidence="3" id="KW-1133">Transmembrane helix</keyword>
<dbReference type="InterPro" id="IPR027283">
    <property type="entry name" value="YerD"/>
</dbReference>
<evidence type="ECO:0000313" key="6">
    <source>
        <dbReference type="Proteomes" id="UP000494117"/>
    </source>
</evidence>
<sequence length="556" mass="60396">MSWLFGRYTAFLLTLIGAAVTAALAAASSPLWLWLAVPLTLLAALGVYDLAQTRHAIRRNYPVLGNLRFLFEFIRPEIRQYFLEDDTQAAPFSRAQRSIVYQRAKREIDKRPFGTQEDVYGDRYEWINHSMSPSQIPDTDFRVTVGGPDCKQPYSMSAFNVSAMSFGALSANAILALNEGARQGNFAHDTGEGGISRYHRQPGGGLVWNIGSGYFGCRDEHGAFSEEAFVKNACTPQVKMIEIKLSQGAKPGHGGILPAGKVTPEIAEARGVVAWQDCNSPASHSAFDSPIGLMKFVARLRELSGGKPVGFKFCVGHPWEWFAIVKAMLETGITPDFIVVDGAEGGTGAAPVEFVDHVGTPLREALRLVHNTLIGVNLRDRIKLGASGKIITAFDMARVMAMGADWCNAARGFMFAIGCIQAQACHTGKCPTGVTTQDPLRQRALVVPDKAQRVANFHRNTLHALAELLAAAGLTHPGQLRPHHIARRISSSEIRLLSALFPELAPGELLRGEFRHQVFRAGWAMAQASSFQPTHDITTALAQEHAAHAAPAAAQV</sequence>
<dbReference type="InterPro" id="IPR002932">
    <property type="entry name" value="Glu_synthdom"/>
</dbReference>
<proteinExistence type="inferred from homology"/>
<dbReference type="PANTHER" id="PTHR43819:SF1">
    <property type="entry name" value="ARCHAEAL-TYPE GLUTAMATE SYNTHASE [NADPH]"/>
    <property type="match status" value="1"/>
</dbReference>
<dbReference type="Proteomes" id="UP000494117">
    <property type="component" value="Unassembled WGS sequence"/>
</dbReference>
<dbReference type="CDD" id="cd02808">
    <property type="entry name" value="GltS_FMN"/>
    <property type="match status" value="1"/>
</dbReference>
<dbReference type="Gene3D" id="3.20.20.70">
    <property type="entry name" value="Aldolase class I"/>
    <property type="match status" value="1"/>
</dbReference>
<feature type="domain" description="Glutamate synthase" evidence="4">
    <location>
        <begin position="157"/>
        <end position="474"/>
    </location>
</feature>
<keyword evidence="3" id="KW-0812">Transmembrane</keyword>
<organism evidence="5 6">
    <name type="scientific">Achromobacter anxifer</name>
    <dbReference type="NCBI Taxonomy" id="1287737"/>
    <lineage>
        <taxon>Bacteria</taxon>
        <taxon>Pseudomonadati</taxon>
        <taxon>Pseudomonadota</taxon>
        <taxon>Betaproteobacteria</taxon>
        <taxon>Burkholderiales</taxon>
        <taxon>Alcaligenaceae</taxon>
        <taxon>Achromobacter</taxon>
    </lineage>
</organism>
<dbReference type="PANTHER" id="PTHR43819">
    <property type="entry name" value="ARCHAEAL-TYPE GLUTAMATE SYNTHASE [NADPH]"/>
    <property type="match status" value="1"/>
</dbReference>
<dbReference type="PIRSF" id="PIRSF500060">
    <property type="entry name" value="UCP500060"/>
    <property type="match status" value="1"/>
</dbReference>
<name>A0A6S7DSP1_9BURK</name>
<dbReference type="InterPro" id="IPR013785">
    <property type="entry name" value="Aldolase_TIM"/>
</dbReference>
<evidence type="ECO:0000313" key="5">
    <source>
        <dbReference type="EMBL" id="CAB3885383.1"/>
    </source>
</evidence>
<accession>A0A6S7DSP1</accession>
<evidence type="ECO:0000256" key="2">
    <source>
        <dbReference type="PIRNR" id="PIRNR006429"/>
    </source>
</evidence>
<comment type="similarity">
    <text evidence="1 2">Belongs to the glutamate synthase family.</text>
</comment>
<dbReference type="SUPFAM" id="SSF51395">
    <property type="entry name" value="FMN-linked oxidoreductases"/>
    <property type="match status" value="1"/>
</dbReference>
<dbReference type="InterPro" id="IPR024188">
    <property type="entry name" value="GltB"/>
</dbReference>
<protein>
    <recommendedName>
        <fullName evidence="4">Glutamate synthase domain-containing protein</fullName>
    </recommendedName>
</protein>